<dbReference type="Pfam" id="PF06155">
    <property type="entry name" value="GBBH-like_N"/>
    <property type="match status" value="1"/>
</dbReference>
<evidence type="ECO:0000313" key="5">
    <source>
        <dbReference type="Proteomes" id="UP000414233"/>
    </source>
</evidence>
<gene>
    <name evidence="4" type="ORF">PTE30175_01643</name>
</gene>
<evidence type="ECO:0000259" key="3">
    <source>
        <dbReference type="Pfam" id="PF06155"/>
    </source>
</evidence>
<name>A0A5E4U3I2_9BURK</name>
<dbReference type="InterPro" id="IPR038492">
    <property type="entry name" value="GBBH-like_N_sf"/>
</dbReference>
<proteinExistence type="predicted"/>
<accession>A0A5E4U3I2</accession>
<dbReference type="Proteomes" id="UP000414233">
    <property type="component" value="Unassembled WGS sequence"/>
</dbReference>
<keyword evidence="5" id="KW-1185">Reference proteome</keyword>
<dbReference type="RefSeq" id="WP_150696572.1">
    <property type="nucleotide sequence ID" value="NZ_CABPRZ010000005.1"/>
</dbReference>
<dbReference type="GO" id="GO:0046872">
    <property type="term" value="F:metal ion binding"/>
    <property type="evidence" value="ECO:0007669"/>
    <property type="project" value="UniProtKB-KW"/>
</dbReference>
<evidence type="ECO:0000256" key="1">
    <source>
        <dbReference type="ARBA" id="ARBA00022723"/>
    </source>
</evidence>
<dbReference type="OrthoDB" id="9794178at2"/>
<dbReference type="PANTHER" id="PTHR35303">
    <property type="entry name" value="OS02G0197800 PROTEIN"/>
    <property type="match status" value="1"/>
</dbReference>
<dbReference type="Gene3D" id="3.30.2020.30">
    <property type="match status" value="1"/>
</dbReference>
<dbReference type="InterPro" id="IPR010376">
    <property type="entry name" value="GBBH-like_N"/>
</dbReference>
<organism evidence="4 5">
    <name type="scientific">Pandoraea terrae</name>
    <dbReference type="NCBI Taxonomy" id="1537710"/>
    <lineage>
        <taxon>Bacteria</taxon>
        <taxon>Pseudomonadati</taxon>
        <taxon>Pseudomonadota</taxon>
        <taxon>Betaproteobacteria</taxon>
        <taxon>Burkholderiales</taxon>
        <taxon>Burkholderiaceae</taxon>
        <taxon>Pandoraea</taxon>
    </lineage>
</organism>
<evidence type="ECO:0000256" key="2">
    <source>
        <dbReference type="ARBA" id="ARBA00023004"/>
    </source>
</evidence>
<evidence type="ECO:0000313" key="4">
    <source>
        <dbReference type="EMBL" id="VVD92689.1"/>
    </source>
</evidence>
<feature type="domain" description="Gamma-butyrobetaine hydroxylase-like N-terminal" evidence="3">
    <location>
        <begin position="15"/>
        <end position="98"/>
    </location>
</feature>
<reference evidence="4 5" key="1">
    <citation type="submission" date="2019-08" db="EMBL/GenBank/DDBJ databases">
        <authorList>
            <person name="Peeters C."/>
        </authorList>
    </citation>
    <scope>NUCLEOTIDE SEQUENCE [LARGE SCALE GENOMIC DNA]</scope>
    <source>
        <strain evidence="4 5">LMG 30175</strain>
    </source>
</reference>
<dbReference type="EMBL" id="CABPRZ010000005">
    <property type="protein sequence ID" value="VVD92689.1"/>
    <property type="molecule type" value="Genomic_DNA"/>
</dbReference>
<keyword evidence="2" id="KW-0408">Iron</keyword>
<dbReference type="AlphaFoldDB" id="A0A5E4U3I2"/>
<protein>
    <recommendedName>
        <fullName evidence="3">Gamma-butyrobetaine hydroxylase-like N-terminal domain-containing protein</fullName>
    </recommendedName>
</protein>
<keyword evidence="1" id="KW-0479">Metal-binding</keyword>
<dbReference type="PANTHER" id="PTHR35303:SF5">
    <property type="entry name" value="OS02G0197800 PROTEIN"/>
    <property type="match status" value="1"/>
</dbReference>
<sequence length="145" mass="15712">MAGLDKDTPIPVSLTLHRASRVLELGYDDGRTFRLPFEFLRVLSPSAEVRGHGPGQETLQTGKREVELTGLEPVGNYAVRPVFSDGHDTGIYSWDYLYDLCVRQDALWMEYLGKLAEAGLDRDAPMGAPAGAGGHGHGGGCGHHH</sequence>